<evidence type="ECO:0000313" key="1">
    <source>
        <dbReference type="EMBL" id="JAD35870.1"/>
    </source>
</evidence>
<dbReference type="AlphaFoldDB" id="A0A0A8ZGK0"/>
<sequence>MTVNVFFQYLIIPLTVDAFLFPDRSFDCASDH</sequence>
<protein>
    <submittedName>
        <fullName evidence="1">Uncharacterized protein</fullName>
    </submittedName>
</protein>
<dbReference type="EMBL" id="GBRH01262025">
    <property type="protein sequence ID" value="JAD35870.1"/>
    <property type="molecule type" value="Transcribed_RNA"/>
</dbReference>
<organism evidence="1">
    <name type="scientific">Arundo donax</name>
    <name type="common">Giant reed</name>
    <name type="synonym">Donax arundinaceus</name>
    <dbReference type="NCBI Taxonomy" id="35708"/>
    <lineage>
        <taxon>Eukaryota</taxon>
        <taxon>Viridiplantae</taxon>
        <taxon>Streptophyta</taxon>
        <taxon>Embryophyta</taxon>
        <taxon>Tracheophyta</taxon>
        <taxon>Spermatophyta</taxon>
        <taxon>Magnoliopsida</taxon>
        <taxon>Liliopsida</taxon>
        <taxon>Poales</taxon>
        <taxon>Poaceae</taxon>
        <taxon>PACMAD clade</taxon>
        <taxon>Arundinoideae</taxon>
        <taxon>Arundineae</taxon>
        <taxon>Arundo</taxon>
    </lineage>
</organism>
<accession>A0A0A8ZGK0</accession>
<reference evidence="1" key="1">
    <citation type="submission" date="2014-09" db="EMBL/GenBank/DDBJ databases">
        <authorList>
            <person name="Magalhaes I.L.F."/>
            <person name="Oliveira U."/>
            <person name="Santos F.R."/>
            <person name="Vidigal T.H.D.A."/>
            <person name="Brescovit A.D."/>
            <person name="Santos A.J."/>
        </authorList>
    </citation>
    <scope>NUCLEOTIDE SEQUENCE</scope>
    <source>
        <tissue evidence="1">Shoot tissue taken approximately 20 cm above the soil surface</tissue>
    </source>
</reference>
<reference evidence="1" key="2">
    <citation type="journal article" date="2015" name="Data Brief">
        <title>Shoot transcriptome of the giant reed, Arundo donax.</title>
        <authorList>
            <person name="Barrero R.A."/>
            <person name="Guerrero F.D."/>
            <person name="Moolhuijzen P."/>
            <person name="Goolsby J.A."/>
            <person name="Tidwell J."/>
            <person name="Bellgard S.E."/>
            <person name="Bellgard M.I."/>
        </authorList>
    </citation>
    <scope>NUCLEOTIDE SEQUENCE</scope>
    <source>
        <tissue evidence="1">Shoot tissue taken approximately 20 cm above the soil surface</tissue>
    </source>
</reference>
<proteinExistence type="predicted"/>
<name>A0A0A8ZGK0_ARUDO</name>